<evidence type="ECO:0000256" key="5">
    <source>
        <dbReference type="ARBA" id="ARBA00022801"/>
    </source>
</evidence>
<gene>
    <name evidence="12" type="ORF">COY93_04420</name>
</gene>
<dbReference type="PRINTS" id="PR00133">
    <property type="entry name" value="GLHYDRLASE3"/>
</dbReference>
<evidence type="ECO:0000256" key="1">
    <source>
        <dbReference type="ARBA" id="ARBA00000448"/>
    </source>
</evidence>
<evidence type="ECO:0000256" key="4">
    <source>
        <dbReference type="ARBA" id="ARBA00022729"/>
    </source>
</evidence>
<name>A0A2M7Q8X2_9BACT</name>
<keyword evidence="9" id="KW-0812">Transmembrane</keyword>
<proteinExistence type="inferred from homology"/>
<feature type="domain" description="Glycoside hydrolase family 3 C-terminal" evidence="11">
    <location>
        <begin position="426"/>
        <end position="632"/>
    </location>
</feature>
<keyword evidence="4" id="KW-0732">Signal</keyword>
<dbReference type="InterPro" id="IPR036962">
    <property type="entry name" value="Glyco_hydro_3_N_sf"/>
</dbReference>
<dbReference type="InterPro" id="IPR002772">
    <property type="entry name" value="Glyco_hydro_3_C"/>
</dbReference>
<dbReference type="Pfam" id="PF00933">
    <property type="entry name" value="Glyco_hydro_3"/>
    <property type="match status" value="1"/>
</dbReference>
<dbReference type="InterPro" id="IPR019800">
    <property type="entry name" value="Glyco_hydro_3_AS"/>
</dbReference>
<evidence type="ECO:0000256" key="2">
    <source>
        <dbReference type="ARBA" id="ARBA00005336"/>
    </source>
</evidence>
<dbReference type="PANTHER" id="PTHR30620">
    <property type="entry name" value="PERIPLASMIC BETA-GLUCOSIDASE-RELATED"/>
    <property type="match status" value="1"/>
</dbReference>
<evidence type="ECO:0000313" key="12">
    <source>
        <dbReference type="EMBL" id="PIY61959.1"/>
    </source>
</evidence>
<reference evidence="13" key="1">
    <citation type="submission" date="2017-09" db="EMBL/GenBank/DDBJ databases">
        <title>Depth-based differentiation of microbial function through sediment-hosted aquifers and enrichment of novel symbionts in the deep terrestrial subsurface.</title>
        <authorList>
            <person name="Probst A.J."/>
            <person name="Ladd B."/>
            <person name="Jarett J.K."/>
            <person name="Geller-Mcgrath D.E."/>
            <person name="Sieber C.M.K."/>
            <person name="Emerson J.B."/>
            <person name="Anantharaman K."/>
            <person name="Thomas B.C."/>
            <person name="Malmstrom R."/>
            <person name="Stieglmeier M."/>
            <person name="Klingl A."/>
            <person name="Woyke T."/>
            <person name="Ryan C.M."/>
            <person name="Banfield J.F."/>
        </authorList>
    </citation>
    <scope>NUCLEOTIDE SEQUENCE [LARGE SCALE GENOMIC DNA]</scope>
</reference>
<dbReference type="SUPFAM" id="SSF51445">
    <property type="entry name" value="(Trans)glycosidases"/>
    <property type="match status" value="1"/>
</dbReference>
<dbReference type="GO" id="GO:0008422">
    <property type="term" value="F:beta-glucosidase activity"/>
    <property type="evidence" value="ECO:0007669"/>
    <property type="project" value="UniProtKB-EC"/>
</dbReference>
<dbReference type="InterPro" id="IPR051915">
    <property type="entry name" value="Cellulose_Degrad_GH3"/>
</dbReference>
<accession>A0A2M7Q8X2</accession>
<comment type="similarity">
    <text evidence="2 7">Belongs to the glycosyl hydrolase 3 family.</text>
</comment>
<dbReference type="Pfam" id="PF01915">
    <property type="entry name" value="Glyco_hydro_3_C"/>
    <property type="match status" value="1"/>
</dbReference>
<dbReference type="PANTHER" id="PTHR30620:SF16">
    <property type="entry name" value="LYSOSOMAL BETA GLUCOSIDASE"/>
    <property type="match status" value="1"/>
</dbReference>
<dbReference type="AlphaFoldDB" id="A0A2M7Q8X2"/>
<feature type="region of interest" description="Disordered" evidence="8">
    <location>
        <begin position="613"/>
        <end position="632"/>
    </location>
</feature>
<dbReference type="InterPro" id="IPR036881">
    <property type="entry name" value="Glyco_hydro_3_C_sf"/>
</dbReference>
<dbReference type="SUPFAM" id="SSF52279">
    <property type="entry name" value="Beta-D-glucan exohydrolase, C-terminal domain"/>
    <property type="match status" value="1"/>
</dbReference>
<dbReference type="Gene3D" id="3.20.20.300">
    <property type="entry name" value="Glycoside hydrolase, family 3, N-terminal domain"/>
    <property type="match status" value="1"/>
</dbReference>
<evidence type="ECO:0000259" key="11">
    <source>
        <dbReference type="Pfam" id="PF01915"/>
    </source>
</evidence>
<dbReference type="Gene3D" id="3.40.50.1700">
    <property type="entry name" value="Glycoside hydrolase family 3 C-terminal domain"/>
    <property type="match status" value="1"/>
</dbReference>
<evidence type="ECO:0000256" key="8">
    <source>
        <dbReference type="SAM" id="MobiDB-lite"/>
    </source>
</evidence>
<evidence type="ECO:0000256" key="7">
    <source>
        <dbReference type="RuleBase" id="RU361161"/>
    </source>
</evidence>
<dbReference type="EMBL" id="PFLC01000058">
    <property type="protein sequence ID" value="PIY61959.1"/>
    <property type="molecule type" value="Genomic_DNA"/>
</dbReference>
<keyword evidence="9" id="KW-1133">Transmembrane helix</keyword>
<comment type="caution">
    <text evidence="12">The sequence shown here is derived from an EMBL/GenBank/DDBJ whole genome shotgun (WGS) entry which is preliminary data.</text>
</comment>
<protein>
    <recommendedName>
        <fullName evidence="3">beta-glucosidase</fullName>
        <ecNumber evidence="3">3.2.1.21</ecNumber>
    </recommendedName>
</protein>
<sequence>MFTSPWRQRVAFAVLGMILITGSVLLAIFFTPPSPPPVPPNEALYRDASLPIETRVEDLLGYMTLEEKIGQMALVEKNSLKNTKDVAAYGIGAVLSGAGGKPDDNTPQGWKNMVAEFTDAASGTRLGIPILYGTDANHGNGNVLGATLFPHLIGLGAANDPVLTERVARAIAEESAAMGIRWHFSPTFDLPMDIRWGRVYEAFSDDPMRAGTLGAAYIRGLQQAAGQGARIDVLATAKHYVGLGSMTWGTSDNDDFRIDQGVVSNDDSETLTDVYLPPYRTAIDAGILSVMAGLASWGGGDISASEYILTDVLKDELGFRGFVVSDWYGVYAISWNSYDSTVSAINAGIDMAMLPFDYKGFVSDMHKAVIRGDIPQARVDDAVRRILRAKFSMGLFDDNGASRSGLETVGSTEHRALARETVACSLVLLRNQKRTLPLSSDIRHIRVAGSAADNVGRQTGGWTVEWQGIDGNWLPGATSILAGIRAAVSMQTTVEYDLNGDFPNKDLADVGIAIVGEKPYAEGWGDNVQPRLDDIDLAAIASLQKTSKRVVVIIVSGRPLIVTDEISKWDATVAAWLPGSEGRGVADALFGASPFTGRLPLPWPRTIEQLPMTVDGQTSDGSTPLFPRGFGL</sequence>
<evidence type="ECO:0000313" key="13">
    <source>
        <dbReference type="Proteomes" id="UP000230973"/>
    </source>
</evidence>
<dbReference type="InterPro" id="IPR001764">
    <property type="entry name" value="Glyco_hydro_3_N"/>
</dbReference>
<dbReference type="EC" id="3.2.1.21" evidence="3"/>
<keyword evidence="9" id="KW-0472">Membrane</keyword>
<evidence type="ECO:0000256" key="3">
    <source>
        <dbReference type="ARBA" id="ARBA00012744"/>
    </source>
</evidence>
<dbReference type="PROSITE" id="PS00775">
    <property type="entry name" value="GLYCOSYL_HYDROL_F3"/>
    <property type="match status" value="1"/>
</dbReference>
<dbReference type="Proteomes" id="UP000230973">
    <property type="component" value="Unassembled WGS sequence"/>
</dbReference>
<dbReference type="InterPro" id="IPR017853">
    <property type="entry name" value="GH"/>
</dbReference>
<keyword evidence="5 7" id="KW-0378">Hydrolase</keyword>
<comment type="catalytic activity">
    <reaction evidence="1">
        <text>Hydrolysis of terminal, non-reducing beta-D-glucosyl residues with release of beta-D-glucose.</text>
        <dbReference type="EC" id="3.2.1.21"/>
    </reaction>
</comment>
<organism evidence="12 13">
    <name type="scientific">Candidatus Uhrbacteria bacterium CG_4_10_14_0_8_um_filter_58_22</name>
    <dbReference type="NCBI Taxonomy" id="1975029"/>
    <lineage>
        <taxon>Bacteria</taxon>
        <taxon>Candidatus Uhriibacteriota</taxon>
    </lineage>
</organism>
<evidence type="ECO:0000256" key="9">
    <source>
        <dbReference type="SAM" id="Phobius"/>
    </source>
</evidence>
<evidence type="ECO:0000259" key="10">
    <source>
        <dbReference type="Pfam" id="PF00933"/>
    </source>
</evidence>
<evidence type="ECO:0000256" key="6">
    <source>
        <dbReference type="ARBA" id="ARBA00023295"/>
    </source>
</evidence>
<feature type="domain" description="Glycoside hydrolase family 3 N-terminal" evidence="10">
    <location>
        <begin position="64"/>
        <end position="388"/>
    </location>
</feature>
<keyword evidence="6 7" id="KW-0326">Glycosidase</keyword>
<feature type="transmembrane region" description="Helical" evidence="9">
    <location>
        <begin position="12"/>
        <end position="30"/>
    </location>
</feature>
<dbReference type="GO" id="GO:0009251">
    <property type="term" value="P:glucan catabolic process"/>
    <property type="evidence" value="ECO:0007669"/>
    <property type="project" value="TreeGrafter"/>
</dbReference>